<proteinExistence type="predicted"/>
<feature type="region of interest" description="Disordered" evidence="1">
    <location>
        <begin position="153"/>
        <end position="180"/>
    </location>
</feature>
<keyword evidence="2" id="KW-0732">Signal</keyword>
<keyword evidence="4" id="KW-1185">Reference proteome</keyword>
<reference evidence="3 4" key="1">
    <citation type="submission" date="2024-11" db="EMBL/GenBank/DDBJ databases">
        <title>Adaptive evolution of stress response genes in parasites aligns with host niche diversity.</title>
        <authorList>
            <person name="Hahn C."/>
            <person name="Resl P."/>
        </authorList>
    </citation>
    <scope>NUCLEOTIDE SEQUENCE [LARGE SCALE GENOMIC DNA]</scope>
    <source>
        <strain evidence="3">EGGRZ-B1_66</strain>
        <tissue evidence="3">Body</tissue>
    </source>
</reference>
<dbReference type="AlphaFoldDB" id="A0ABD2Q1J6"/>
<accession>A0ABD2Q1J6</accession>
<organism evidence="3 4">
    <name type="scientific">Cichlidogyrus casuarinus</name>
    <dbReference type="NCBI Taxonomy" id="1844966"/>
    <lineage>
        <taxon>Eukaryota</taxon>
        <taxon>Metazoa</taxon>
        <taxon>Spiralia</taxon>
        <taxon>Lophotrochozoa</taxon>
        <taxon>Platyhelminthes</taxon>
        <taxon>Monogenea</taxon>
        <taxon>Monopisthocotylea</taxon>
        <taxon>Dactylogyridea</taxon>
        <taxon>Ancyrocephalidae</taxon>
        <taxon>Cichlidogyrus</taxon>
    </lineage>
</organism>
<feature type="region of interest" description="Disordered" evidence="1">
    <location>
        <begin position="28"/>
        <end position="51"/>
    </location>
</feature>
<evidence type="ECO:0000313" key="3">
    <source>
        <dbReference type="EMBL" id="KAL3313474.1"/>
    </source>
</evidence>
<gene>
    <name evidence="3" type="ORF">Ciccas_007918</name>
</gene>
<dbReference type="Proteomes" id="UP001626550">
    <property type="component" value="Unassembled WGS sequence"/>
</dbReference>
<feature type="signal peptide" evidence="2">
    <location>
        <begin position="1"/>
        <end position="19"/>
    </location>
</feature>
<protein>
    <submittedName>
        <fullName evidence="3">Uncharacterized protein</fullName>
    </submittedName>
</protein>
<feature type="chain" id="PRO_5044818236" evidence="2">
    <location>
        <begin position="20"/>
        <end position="225"/>
    </location>
</feature>
<evidence type="ECO:0000313" key="4">
    <source>
        <dbReference type="Proteomes" id="UP001626550"/>
    </source>
</evidence>
<evidence type="ECO:0000256" key="1">
    <source>
        <dbReference type="SAM" id="MobiDB-lite"/>
    </source>
</evidence>
<comment type="caution">
    <text evidence="3">The sequence shown here is derived from an EMBL/GenBank/DDBJ whole genome shotgun (WGS) entry which is preliminary data.</text>
</comment>
<feature type="compositionally biased region" description="Polar residues" evidence="1">
    <location>
        <begin position="165"/>
        <end position="180"/>
    </location>
</feature>
<dbReference type="EMBL" id="JBJKFK010001294">
    <property type="protein sequence ID" value="KAL3313474.1"/>
    <property type="molecule type" value="Genomic_DNA"/>
</dbReference>
<name>A0ABD2Q1J6_9PLAT</name>
<evidence type="ECO:0000256" key="2">
    <source>
        <dbReference type="SAM" id="SignalP"/>
    </source>
</evidence>
<sequence length="225" mass="25295">MFKVTWLLCLVLATWVCSAVLLRQGTEKRPPKNSLARAMSKAAEQRQTTDENMRRIGAFGRATPAEDLPPPESQLFQEINILEEKWTQTPPTHYIPSHVPPVRYSTQYQHGNNISPSVAFHILESTVRRTVGNGQHNYDAPPAAFRPGDCLWDRVQAADPPPPSTQNQNSKSNNAPPSNQPNYRAYVMIPTFDSLLARFLPLGFKTVPLLKLFHLPATPFINPFL</sequence>